<dbReference type="AlphaFoldDB" id="A0A517R2D4"/>
<evidence type="ECO:0000256" key="2">
    <source>
        <dbReference type="ARBA" id="ARBA00022759"/>
    </source>
</evidence>
<dbReference type="PANTHER" id="PTHR12302:SF3">
    <property type="entry name" value="SERINE_THREONINE-PROTEIN KINASE 31"/>
    <property type="match status" value="1"/>
</dbReference>
<protein>
    <submittedName>
        <fullName evidence="5">Thermonuclease</fullName>
        <ecNumber evidence="5">3.1.31.1</ecNumber>
    </submittedName>
</protein>
<dbReference type="Gene3D" id="2.40.50.90">
    <property type="match status" value="1"/>
</dbReference>
<evidence type="ECO:0000313" key="5">
    <source>
        <dbReference type="EMBL" id="QDT38045.1"/>
    </source>
</evidence>
<evidence type="ECO:0000313" key="6">
    <source>
        <dbReference type="Proteomes" id="UP000317318"/>
    </source>
</evidence>
<evidence type="ECO:0000259" key="4">
    <source>
        <dbReference type="PROSITE" id="PS50830"/>
    </source>
</evidence>
<gene>
    <name evidence="5" type="primary">nucH</name>
    <name evidence="5" type="ORF">Pan189_24300</name>
</gene>
<evidence type="ECO:0000256" key="1">
    <source>
        <dbReference type="ARBA" id="ARBA00022722"/>
    </source>
</evidence>
<dbReference type="GO" id="GO:1990599">
    <property type="term" value="F:3' overhang single-stranded DNA endodeoxyribonuclease activity"/>
    <property type="evidence" value="ECO:0007669"/>
    <property type="project" value="UniProtKB-EC"/>
</dbReference>
<dbReference type="SMART" id="SM00318">
    <property type="entry name" value="SNc"/>
    <property type="match status" value="1"/>
</dbReference>
<dbReference type="SUPFAM" id="SSF50199">
    <property type="entry name" value="Staphylococcal nuclease"/>
    <property type="match status" value="1"/>
</dbReference>
<evidence type="ECO:0000256" key="3">
    <source>
        <dbReference type="ARBA" id="ARBA00022801"/>
    </source>
</evidence>
<dbReference type="RefSeq" id="WP_310820368.1">
    <property type="nucleotide sequence ID" value="NZ_CP036268.1"/>
</dbReference>
<keyword evidence="2" id="KW-0255">Endonuclease</keyword>
<accession>A0A517R2D4</accession>
<keyword evidence="3 5" id="KW-0378">Hydrolase</keyword>
<dbReference type="Pfam" id="PF00565">
    <property type="entry name" value="SNase"/>
    <property type="match status" value="1"/>
</dbReference>
<feature type="domain" description="TNase-like" evidence="4">
    <location>
        <begin position="50"/>
        <end position="179"/>
    </location>
</feature>
<proteinExistence type="predicted"/>
<dbReference type="KEGG" id="svp:Pan189_24300"/>
<dbReference type="EC" id="3.1.31.1" evidence="5"/>
<dbReference type="EMBL" id="CP036268">
    <property type="protein sequence ID" value="QDT38045.1"/>
    <property type="molecule type" value="Genomic_DNA"/>
</dbReference>
<organism evidence="5 6">
    <name type="scientific">Stratiformator vulcanicus</name>
    <dbReference type="NCBI Taxonomy" id="2527980"/>
    <lineage>
        <taxon>Bacteria</taxon>
        <taxon>Pseudomonadati</taxon>
        <taxon>Planctomycetota</taxon>
        <taxon>Planctomycetia</taxon>
        <taxon>Planctomycetales</taxon>
        <taxon>Planctomycetaceae</taxon>
        <taxon>Stratiformator</taxon>
    </lineage>
</organism>
<keyword evidence="1" id="KW-0540">Nuclease</keyword>
<dbReference type="PROSITE" id="PS50830">
    <property type="entry name" value="TNASE_3"/>
    <property type="match status" value="1"/>
</dbReference>
<keyword evidence="6" id="KW-1185">Reference proteome</keyword>
<dbReference type="InterPro" id="IPR016071">
    <property type="entry name" value="Staphylococal_nuclease_OB-fold"/>
</dbReference>
<name>A0A517R2D4_9PLAN</name>
<dbReference type="InterPro" id="IPR035437">
    <property type="entry name" value="SNase_OB-fold_sf"/>
</dbReference>
<sequence>MRRRRRKSILRSGVARRYARQTLLAIALLLIAGSVLRLSSDERRARSTVGAATGVVERVIDGDTLLLTDGRRVRLMGIDAPESVHPDLPEQPFGESAAARLRALCEGLPVRLEFDRERIDRYSRVLAYVYCEGALLNEAMVVEGLARFDKRFPISPVNANQLKAAEESARTRSLGIWSASPAEVTPTR</sequence>
<dbReference type="Proteomes" id="UP000317318">
    <property type="component" value="Chromosome"/>
</dbReference>
<reference evidence="5 6" key="1">
    <citation type="submission" date="2019-02" db="EMBL/GenBank/DDBJ databases">
        <title>Deep-cultivation of Planctomycetes and their phenomic and genomic characterization uncovers novel biology.</title>
        <authorList>
            <person name="Wiegand S."/>
            <person name="Jogler M."/>
            <person name="Boedeker C."/>
            <person name="Pinto D."/>
            <person name="Vollmers J."/>
            <person name="Rivas-Marin E."/>
            <person name="Kohn T."/>
            <person name="Peeters S.H."/>
            <person name="Heuer A."/>
            <person name="Rast P."/>
            <person name="Oberbeckmann S."/>
            <person name="Bunk B."/>
            <person name="Jeske O."/>
            <person name="Meyerdierks A."/>
            <person name="Storesund J.E."/>
            <person name="Kallscheuer N."/>
            <person name="Luecker S."/>
            <person name="Lage O.M."/>
            <person name="Pohl T."/>
            <person name="Merkel B.J."/>
            <person name="Hornburger P."/>
            <person name="Mueller R.-W."/>
            <person name="Bruemmer F."/>
            <person name="Labrenz M."/>
            <person name="Spormann A.M."/>
            <person name="Op den Camp H."/>
            <person name="Overmann J."/>
            <person name="Amann R."/>
            <person name="Jetten M.S.M."/>
            <person name="Mascher T."/>
            <person name="Medema M.H."/>
            <person name="Devos D.P."/>
            <person name="Kaster A.-K."/>
            <person name="Ovreas L."/>
            <person name="Rohde M."/>
            <person name="Galperin M.Y."/>
            <person name="Jogler C."/>
        </authorList>
    </citation>
    <scope>NUCLEOTIDE SEQUENCE [LARGE SCALE GENOMIC DNA]</scope>
    <source>
        <strain evidence="5 6">Pan189</strain>
    </source>
</reference>
<dbReference type="PANTHER" id="PTHR12302">
    <property type="entry name" value="EBNA2 BINDING PROTEIN P100"/>
    <property type="match status" value="1"/>
</dbReference>